<name>A0ABP9WR46_9GAMM</name>
<evidence type="ECO:0000259" key="7">
    <source>
        <dbReference type="Pfam" id="PF25944"/>
    </source>
</evidence>
<evidence type="ECO:0000256" key="3">
    <source>
        <dbReference type="SAM" id="Coils"/>
    </source>
</evidence>
<evidence type="ECO:0000259" key="5">
    <source>
        <dbReference type="Pfam" id="PF25876"/>
    </source>
</evidence>
<keyword evidence="10" id="KW-1185">Reference proteome</keyword>
<evidence type="ECO:0000259" key="6">
    <source>
        <dbReference type="Pfam" id="PF25917"/>
    </source>
</evidence>
<evidence type="ECO:0000313" key="10">
    <source>
        <dbReference type="Proteomes" id="UP001408594"/>
    </source>
</evidence>
<organism evidence="9 10">
    <name type="scientific">Microbulbifer aestuariivivens</name>
    <dbReference type="NCBI Taxonomy" id="1908308"/>
    <lineage>
        <taxon>Bacteria</taxon>
        <taxon>Pseudomonadati</taxon>
        <taxon>Pseudomonadota</taxon>
        <taxon>Gammaproteobacteria</taxon>
        <taxon>Cellvibrionales</taxon>
        <taxon>Microbulbiferaceae</taxon>
        <taxon>Microbulbifer</taxon>
    </lineage>
</organism>
<comment type="caution">
    <text evidence="9">The sequence shown here is derived from an EMBL/GenBank/DDBJ whole genome shotgun (WGS) entry which is preliminary data.</text>
</comment>
<dbReference type="Proteomes" id="UP001408594">
    <property type="component" value="Unassembled WGS sequence"/>
</dbReference>
<feature type="region of interest" description="Disordered" evidence="4">
    <location>
        <begin position="365"/>
        <end position="425"/>
    </location>
</feature>
<dbReference type="InterPro" id="IPR058625">
    <property type="entry name" value="MdtA-like_BSH"/>
</dbReference>
<feature type="domain" description="Multidrug resistance protein MdtA-like alpha-helical hairpin" evidence="5">
    <location>
        <begin position="96"/>
        <end position="165"/>
    </location>
</feature>
<reference evidence="9 10" key="1">
    <citation type="submission" date="2024-02" db="EMBL/GenBank/DDBJ databases">
        <title>Microbulbifer aestuariivivens NBRC 112533.</title>
        <authorList>
            <person name="Ichikawa N."/>
            <person name="Katano-Makiyama Y."/>
            <person name="Hidaka K."/>
        </authorList>
    </citation>
    <scope>NUCLEOTIDE SEQUENCE [LARGE SCALE GENOMIC DNA]</scope>
    <source>
        <strain evidence="9 10">NBRC 112533</strain>
    </source>
</reference>
<protein>
    <submittedName>
        <fullName evidence="9">Solvent efflux pump periplasmic linker SrpA</fullName>
    </submittedName>
</protein>
<comment type="subcellular location">
    <subcellularLocation>
        <location evidence="1">Cell inner membrane</location>
        <topology evidence="1">Lipid-anchor</topology>
    </subcellularLocation>
</comment>
<feature type="domain" description="Multidrug resistance protein MdtA-like C-terminal permuted SH3" evidence="8">
    <location>
        <begin position="300"/>
        <end position="358"/>
    </location>
</feature>
<accession>A0ABP9WR46</accession>
<evidence type="ECO:0000259" key="8">
    <source>
        <dbReference type="Pfam" id="PF25967"/>
    </source>
</evidence>
<dbReference type="RefSeq" id="WP_345551573.1">
    <property type="nucleotide sequence ID" value="NZ_BAABRT010000018.1"/>
</dbReference>
<dbReference type="Pfam" id="PF25967">
    <property type="entry name" value="RND-MFP_C"/>
    <property type="match status" value="1"/>
</dbReference>
<dbReference type="EMBL" id="BAABRT010000018">
    <property type="protein sequence ID" value="GAA5525679.1"/>
    <property type="molecule type" value="Genomic_DNA"/>
</dbReference>
<evidence type="ECO:0000313" key="9">
    <source>
        <dbReference type="EMBL" id="GAA5525679.1"/>
    </source>
</evidence>
<dbReference type="Pfam" id="PF25876">
    <property type="entry name" value="HH_MFP_RND"/>
    <property type="match status" value="1"/>
</dbReference>
<dbReference type="Pfam" id="PF25917">
    <property type="entry name" value="BSH_RND"/>
    <property type="match status" value="1"/>
</dbReference>
<dbReference type="PROSITE" id="PS51257">
    <property type="entry name" value="PROKAR_LIPOPROTEIN"/>
    <property type="match status" value="1"/>
</dbReference>
<evidence type="ECO:0000256" key="1">
    <source>
        <dbReference type="ARBA" id="ARBA00004519"/>
    </source>
</evidence>
<dbReference type="Gene3D" id="2.40.420.20">
    <property type="match status" value="1"/>
</dbReference>
<comment type="similarity">
    <text evidence="2">Belongs to the membrane fusion protein (MFP) (TC 8.A.1) family.</text>
</comment>
<sequence length="425" mass="47911">MARIILSLLLLTLVAGCSRKEQPVELPLPEVEVLTVRAHQVIPRFEYVGRVEATDEFEVRPRVEGYIESRNFQEGQVVEQGELLYVIDPKPFRVALANQRARLDQAMTALEVAERNYQRGLQLIDTGAISQVSMDELRGTFEKARSEVEAVRADVENAQLNLSFTRITAPWTGMIGRSHYPEGALVGPQSEPLTTVVKLDPVFVRFEVPEYRMFAVQLEADERREHGQPPVRRDIHIKQPDGENYPYPGLIVFVDNQIDPTTGSVTVRARFPNPERLLVQGQFARVVIRVFAGEDSVKPLVPQAAVMEDMQGRFVFVVEEGDLPEKRYLKLGQTVGELWAVEEGIEAGQEIVVSGLQRVIMGKPLDPRQASHNPYADLKEIQPPPQQHTPDGGEQYWRERSGGAPGEQPGQQPDEQPMDEYYDTK</sequence>
<proteinExistence type="inferred from homology"/>
<dbReference type="SUPFAM" id="SSF111369">
    <property type="entry name" value="HlyD-like secretion proteins"/>
    <property type="match status" value="1"/>
</dbReference>
<dbReference type="InterPro" id="IPR006143">
    <property type="entry name" value="RND_pump_MFP"/>
</dbReference>
<feature type="domain" description="Multidrug resistance protein MdtA-like barrel-sandwich hybrid" evidence="6">
    <location>
        <begin position="58"/>
        <end position="187"/>
    </location>
</feature>
<dbReference type="InterPro" id="IPR058624">
    <property type="entry name" value="MdtA-like_HH"/>
</dbReference>
<dbReference type="InterPro" id="IPR058626">
    <property type="entry name" value="MdtA-like_b-barrel"/>
</dbReference>
<dbReference type="PANTHER" id="PTHR30158">
    <property type="entry name" value="ACRA/E-RELATED COMPONENT OF DRUG EFFLUX TRANSPORTER"/>
    <property type="match status" value="1"/>
</dbReference>
<keyword evidence="3" id="KW-0175">Coiled coil</keyword>
<dbReference type="NCBIfam" id="TIGR01730">
    <property type="entry name" value="RND_mfp"/>
    <property type="match status" value="1"/>
</dbReference>
<feature type="compositionally biased region" description="Acidic residues" evidence="4">
    <location>
        <begin position="416"/>
        <end position="425"/>
    </location>
</feature>
<gene>
    <name evidence="9" type="primary">srpA_2</name>
    <name evidence="9" type="ORF">Maes01_02251</name>
</gene>
<dbReference type="Gene3D" id="1.10.287.470">
    <property type="entry name" value="Helix hairpin bin"/>
    <property type="match status" value="1"/>
</dbReference>
<feature type="coiled-coil region" evidence="3">
    <location>
        <begin position="96"/>
        <end position="161"/>
    </location>
</feature>
<evidence type="ECO:0000256" key="2">
    <source>
        <dbReference type="ARBA" id="ARBA00009477"/>
    </source>
</evidence>
<dbReference type="Gene3D" id="2.40.30.170">
    <property type="match status" value="1"/>
</dbReference>
<evidence type="ECO:0000256" key="4">
    <source>
        <dbReference type="SAM" id="MobiDB-lite"/>
    </source>
</evidence>
<dbReference type="InterPro" id="IPR058627">
    <property type="entry name" value="MdtA-like_C"/>
</dbReference>
<feature type="compositionally biased region" description="Low complexity" evidence="4">
    <location>
        <begin position="406"/>
        <end position="415"/>
    </location>
</feature>
<dbReference type="Gene3D" id="2.40.50.100">
    <property type="match status" value="1"/>
</dbReference>
<feature type="domain" description="Multidrug resistance protein MdtA-like beta-barrel" evidence="7">
    <location>
        <begin position="201"/>
        <end position="290"/>
    </location>
</feature>
<dbReference type="Pfam" id="PF25944">
    <property type="entry name" value="Beta-barrel_RND"/>
    <property type="match status" value="1"/>
</dbReference>